<dbReference type="InterPro" id="IPR052574">
    <property type="entry name" value="CDIRP"/>
</dbReference>
<proteinExistence type="predicted"/>
<keyword evidence="1" id="KW-0433">Leucine-rich repeat</keyword>
<feature type="region of interest" description="Disordered" evidence="3">
    <location>
        <begin position="667"/>
        <end position="796"/>
    </location>
</feature>
<feature type="compositionally biased region" description="Polar residues" evidence="3">
    <location>
        <begin position="588"/>
        <end position="600"/>
    </location>
</feature>
<reference evidence="4 5" key="1">
    <citation type="submission" date="2024-09" db="EMBL/GenBank/DDBJ databases">
        <title>Rethinking Asexuality: The Enigmatic Case of Functional Sexual Genes in Lepraria (Stereocaulaceae).</title>
        <authorList>
            <person name="Doellman M."/>
            <person name="Sun Y."/>
            <person name="Barcenas-Pena A."/>
            <person name="Lumbsch H.T."/>
            <person name="Grewe F."/>
        </authorList>
    </citation>
    <scope>NUCLEOTIDE SEQUENCE [LARGE SCALE GENOMIC DNA]</scope>
    <source>
        <strain evidence="4 5">Grewe 0041</strain>
    </source>
</reference>
<name>A0ABR4B9E7_9LECA</name>
<feature type="compositionally biased region" description="Low complexity" evidence="3">
    <location>
        <begin position="438"/>
        <end position="454"/>
    </location>
</feature>
<feature type="region of interest" description="Disordered" evidence="3">
    <location>
        <begin position="1239"/>
        <end position="1297"/>
    </location>
</feature>
<organism evidence="4 5">
    <name type="scientific">Lepraria finkii</name>
    <dbReference type="NCBI Taxonomy" id="1340010"/>
    <lineage>
        <taxon>Eukaryota</taxon>
        <taxon>Fungi</taxon>
        <taxon>Dikarya</taxon>
        <taxon>Ascomycota</taxon>
        <taxon>Pezizomycotina</taxon>
        <taxon>Lecanoromycetes</taxon>
        <taxon>OSLEUM clade</taxon>
        <taxon>Lecanoromycetidae</taxon>
        <taxon>Lecanorales</taxon>
        <taxon>Lecanorineae</taxon>
        <taxon>Stereocaulaceae</taxon>
        <taxon>Lepraria</taxon>
    </lineage>
</organism>
<feature type="compositionally biased region" description="Polar residues" evidence="3">
    <location>
        <begin position="692"/>
        <end position="701"/>
    </location>
</feature>
<feature type="compositionally biased region" description="Basic and acidic residues" evidence="3">
    <location>
        <begin position="381"/>
        <end position="390"/>
    </location>
</feature>
<feature type="region of interest" description="Disordered" evidence="3">
    <location>
        <begin position="1207"/>
        <end position="1226"/>
    </location>
</feature>
<feature type="compositionally biased region" description="Low complexity" evidence="3">
    <location>
        <begin position="265"/>
        <end position="276"/>
    </location>
</feature>
<feature type="region of interest" description="Disordered" evidence="3">
    <location>
        <begin position="535"/>
        <end position="624"/>
    </location>
</feature>
<dbReference type="PANTHER" id="PTHR47566:SF1">
    <property type="entry name" value="PROTEIN NUD1"/>
    <property type="match status" value="1"/>
</dbReference>
<evidence type="ECO:0000256" key="3">
    <source>
        <dbReference type="SAM" id="MobiDB-lite"/>
    </source>
</evidence>
<evidence type="ECO:0000256" key="1">
    <source>
        <dbReference type="ARBA" id="ARBA00022614"/>
    </source>
</evidence>
<feature type="compositionally biased region" description="Basic and acidic residues" evidence="3">
    <location>
        <begin position="724"/>
        <end position="733"/>
    </location>
</feature>
<feature type="compositionally biased region" description="Basic and acidic residues" evidence="3">
    <location>
        <begin position="702"/>
        <end position="711"/>
    </location>
</feature>
<evidence type="ECO:0000313" key="4">
    <source>
        <dbReference type="EMBL" id="KAL2053479.1"/>
    </source>
</evidence>
<feature type="compositionally biased region" description="Polar residues" evidence="3">
    <location>
        <begin position="751"/>
        <end position="762"/>
    </location>
</feature>
<keyword evidence="5" id="KW-1185">Reference proteome</keyword>
<feature type="compositionally biased region" description="Basic and acidic residues" evidence="3">
    <location>
        <begin position="601"/>
        <end position="610"/>
    </location>
</feature>
<dbReference type="Proteomes" id="UP001590951">
    <property type="component" value="Unassembled WGS sequence"/>
</dbReference>
<feature type="region of interest" description="Disordered" evidence="3">
    <location>
        <begin position="931"/>
        <end position="1017"/>
    </location>
</feature>
<dbReference type="EMBL" id="JBHFEH010000020">
    <property type="protein sequence ID" value="KAL2053479.1"/>
    <property type="molecule type" value="Genomic_DNA"/>
</dbReference>
<feature type="compositionally biased region" description="Basic and acidic residues" evidence="3">
    <location>
        <begin position="1207"/>
        <end position="1224"/>
    </location>
</feature>
<keyword evidence="2" id="KW-0677">Repeat</keyword>
<sequence length="1421" mass="157157">MDQWLDSLSEDWVSQPRSPRSVSLQNSSILRHSPSPTSNGSQSRIPRYKPRLVSNLSTASGERPRQINSIRSSDSNEPALREKTASNLNASHKRLPNGQVKPQRLNPASMRLRGRRASSGSLAPGPQDTVQHKSSPVKEKDAQGTPEWKRRVLKENAGGDLFSPIGLESVFKPPTVKSGRSGKPTAKRKLFPSEDILSSPPPLPSTTLHVSSASHADSKEPRAASFSRSELHEEGKFSESLAPLNDVHSPSEIPTKRDNGGRTGSSARSSDIVASSTTSPCESPVLPTAHHHHPTSALDRSSIAANSDGVESSGISSTQDKSRNENISPFYVSRHNTVDGRIEYGAIDMSMQKLRVEMDRLRLQQQIIPSSRSSDPGIDYADSRPSEKSLLRGQMDEVTSQSLPDDLSMGTDAYAANGGFVSINRGGYSNDGSFQRRPVSPSLLPDLDGPSLKSQSFTSRGAIRPPILPENFSQTKSKTPSSPPQTPEHENAGNADSYERPRSSGSPLKLFGKYDTFTNDRLARRMCKFEQQTLKQDLEAESTHEPSSPSPRQRRPYKPTQAPFPVETPNDRSISSFGAGKFDDYQFSPHQSSESHLSLKQTKEDIADHAPRHHRSKSKRLYSNHSKYATANDLKQANENNANMRRRHAKDLERQDSQIAQNEHDALRTATGKRLPHSPFKDPAPKRRRTLQDSNDLNQKTDQPEHVEVKELPGQYVHGRKRKDALYDNDRQAADPSTMAKRQILQPRGRVSNQISSSNKLRVSSHASTSSTAEEKYQTNDQELDQNHDPATDPPTQIVAGALASVALNAVQDMTYGSRQASLTTADFYLEAEQIMQQIRANGRPRSSHTTAEGSEVDHLATVEESLADGSTKDQFSRPPSREGGTLQRLREPKQMDARVISHLRKFKDGEDLGLALSSSLKILQINQSLKESDPPANEHAVNYDRDSGIESDPPNIHIRESTVHFHKHEHSSSTHDASTLETERRHQSHGSQSSSGPSSSRSNPRGSSRSSTRRMVIAPETVAHLLSDQMAGMVFDYQRQLWVKRKSSPNVGGMGDLDHSATEWTEEDLLGDIPDLSVNEMEELKRVKDAMSSIKTLGSAVDKTSIRDQAELAEVRQIPSADREAIGNARPRTAEGKCIEAVENSSAPSKYSYFASSSHAPGTRATSWGDEFPSMKVPQLPRVAPPIVYTNLNKEHAEEVEHEISILEGRESRTPRHQNEQRQARVVTVAFSSPLVDQRELPYERDDNSEVCDEGSELELSESPAAHGSQRKPSSTRRTSLGILSKSVQRKASQRVSIGNQSYLARPMSRLDEQDELSLVQCSAVDRHMTMEVAISTPLPLSRSLLLPPPTTGQRSSLGFRLSPLSEFTVHQVDRPIDLNLAQVTRRRNVPAQEADNKLSLAAQDLVKKLTDLLPYEPYW</sequence>
<feature type="compositionally biased region" description="Polar residues" evidence="3">
    <location>
        <begin position="303"/>
        <end position="319"/>
    </location>
</feature>
<feature type="compositionally biased region" description="Acidic residues" evidence="3">
    <location>
        <begin position="1250"/>
        <end position="1261"/>
    </location>
</feature>
<feature type="compositionally biased region" description="Polar residues" evidence="3">
    <location>
        <begin position="54"/>
        <end position="76"/>
    </location>
</feature>
<feature type="compositionally biased region" description="Basic and acidic residues" evidence="3">
    <location>
        <begin position="1239"/>
        <end position="1249"/>
    </location>
</feature>
<feature type="compositionally biased region" description="Polar residues" evidence="3">
    <location>
        <begin position="15"/>
        <end position="44"/>
    </location>
</feature>
<evidence type="ECO:0000313" key="5">
    <source>
        <dbReference type="Proteomes" id="UP001590951"/>
    </source>
</evidence>
<feature type="region of interest" description="Disordered" evidence="3">
    <location>
        <begin position="1"/>
        <end position="328"/>
    </location>
</feature>
<accession>A0ABR4B9E7</accession>
<feature type="compositionally biased region" description="Low complexity" evidence="3">
    <location>
        <begin position="990"/>
        <end position="1015"/>
    </location>
</feature>
<protein>
    <submittedName>
        <fullName evidence="4">Uncharacterized protein</fullName>
    </submittedName>
</protein>
<feature type="region of interest" description="Disordered" evidence="3">
    <location>
        <begin position="840"/>
        <end position="895"/>
    </location>
</feature>
<evidence type="ECO:0000256" key="2">
    <source>
        <dbReference type="ARBA" id="ARBA00022737"/>
    </source>
</evidence>
<feature type="region of interest" description="Disordered" evidence="3">
    <location>
        <begin position="432"/>
        <end position="512"/>
    </location>
</feature>
<feature type="compositionally biased region" description="Basic and acidic residues" evidence="3">
    <location>
        <begin position="487"/>
        <end position="502"/>
    </location>
</feature>
<feature type="compositionally biased region" description="Basic and acidic residues" evidence="3">
    <location>
        <begin position="136"/>
        <end position="154"/>
    </location>
</feature>
<dbReference type="PANTHER" id="PTHR47566">
    <property type="match status" value="1"/>
</dbReference>
<comment type="caution">
    <text evidence="4">The sequence shown here is derived from an EMBL/GenBank/DDBJ whole genome shotgun (WGS) entry which is preliminary data.</text>
</comment>
<feature type="region of interest" description="Disordered" evidence="3">
    <location>
        <begin position="366"/>
        <end position="410"/>
    </location>
</feature>
<feature type="compositionally biased region" description="Basic residues" evidence="3">
    <location>
        <begin position="611"/>
        <end position="622"/>
    </location>
</feature>
<gene>
    <name evidence="4" type="ORF">ABVK25_006130</name>
</gene>